<comment type="subcellular location">
    <subcellularLocation>
        <location evidence="1">Membrane</location>
        <topology evidence="1">Multi-pass membrane protein</topology>
    </subcellularLocation>
</comment>
<feature type="transmembrane region" description="Helical" evidence="7">
    <location>
        <begin position="122"/>
        <end position="144"/>
    </location>
</feature>
<dbReference type="Pfam" id="PF01733">
    <property type="entry name" value="Nucleoside_tran"/>
    <property type="match status" value="2"/>
</dbReference>
<evidence type="ECO:0000256" key="1">
    <source>
        <dbReference type="ARBA" id="ARBA00004141"/>
    </source>
</evidence>
<accession>J7S664</accession>
<dbReference type="SUPFAM" id="SSF103473">
    <property type="entry name" value="MFS general substrate transporter"/>
    <property type="match status" value="1"/>
</dbReference>
<dbReference type="PANTHER" id="PTHR10332">
    <property type="entry name" value="EQUILIBRATIVE NUCLEOSIDE TRANSPORTER"/>
    <property type="match status" value="1"/>
</dbReference>
<dbReference type="HOGENOM" id="CLU_021611_3_0_1"/>
<dbReference type="STRING" id="1071383.J7S664"/>
<evidence type="ECO:0000256" key="4">
    <source>
        <dbReference type="ARBA" id="ARBA00022692"/>
    </source>
</evidence>
<feature type="transmembrane region" description="Helical" evidence="7">
    <location>
        <begin position="257"/>
        <end position="281"/>
    </location>
</feature>
<feature type="transmembrane region" description="Helical" evidence="7">
    <location>
        <begin position="21"/>
        <end position="38"/>
    </location>
</feature>
<keyword evidence="4 7" id="KW-0812">Transmembrane</keyword>
<dbReference type="EMBL" id="HE978317">
    <property type="protein sequence ID" value="CCK70224.1"/>
    <property type="molecule type" value="Genomic_DNA"/>
</dbReference>
<feature type="transmembrane region" description="Helical" evidence="7">
    <location>
        <begin position="198"/>
        <end position="216"/>
    </location>
</feature>
<dbReference type="eggNOG" id="KOG1479">
    <property type="taxonomic scope" value="Eukaryota"/>
</dbReference>
<feature type="transmembrane region" description="Helical" evidence="7">
    <location>
        <begin position="165"/>
        <end position="186"/>
    </location>
</feature>
<dbReference type="KEGG" id="kng:KNAG_0D04850"/>
<dbReference type="AlphaFoldDB" id="J7S664"/>
<evidence type="ECO:0000313" key="8">
    <source>
        <dbReference type="EMBL" id="CCK70224.1"/>
    </source>
</evidence>
<reference evidence="8 9" key="1">
    <citation type="journal article" date="2011" name="Proc. Natl. Acad. Sci. U.S.A.">
        <title>Evolutionary erosion of yeast sex chromosomes by mating-type switching accidents.</title>
        <authorList>
            <person name="Gordon J.L."/>
            <person name="Armisen D."/>
            <person name="Proux-Wera E."/>
            <person name="Oheigeartaigh S.S."/>
            <person name="Byrne K.P."/>
            <person name="Wolfe K.H."/>
        </authorList>
    </citation>
    <scope>NUCLEOTIDE SEQUENCE [LARGE SCALE GENOMIC DNA]</scope>
    <source>
        <strain evidence="9">ATCC MYA-139 / BCRC 22969 / CBS 8797 / CCRC 22969 / KCTC 17520 / NBRC 10181 / NCYC 3082</strain>
    </source>
</reference>
<dbReference type="Proteomes" id="UP000006310">
    <property type="component" value="Chromosome 4"/>
</dbReference>
<dbReference type="InterPro" id="IPR002259">
    <property type="entry name" value="Eqnu_transpt"/>
</dbReference>
<evidence type="ECO:0008006" key="10">
    <source>
        <dbReference type="Google" id="ProtNLM"/>
    </source>
</evidence>
<dbReference type="PRINTS" id="PR01130">
    <property type="entry name" value="DERENTRNSPRT"/>
</dbReference>
<keyword evidence="9" id="KW-1185">Reference proteome</keyword>
<reference evidence="9" key="2">
    <citation type="submission" date="2012-08" db="EMBL/GenBank/DDBJ databases">
        <title>Genome sequence of Kazachstania naganishii.</title>
        <authorList>
            <person name="Gordon J.L."/>
            <person name="Armisen D."/>
            <person name="Proux-Wera E."/>
            <person name="OhEigeartaigh S.S."/>
            <person name="Byrne K.P."/>
            <person name="Wolfe K.H."/>
        </authorList>
    </citation>
    <scope>NUCLEOTIDE SEQUENCE [LARGE SCALE GENOMIC DNA]</scope>
    <source>
        <strain evidence="9">ATCC MYA-139 / BCRC 22969 / CBS 8797 / CCRC 22969 / KCTC 17520 / NBRC 10181 / NCYC 3082</strain>
    </source>
</reference>
<sequence>MEVERLIPPLEEMSMFRKLTNTTYLTFLLTGIGLLWPWNNILSATLYFQDTIFKHTTVYAQVFTSSMMSVSTLASLIFNVYIGTRQHSYVERVTRGLIWQIIVFVLLTVLCLVTGSDESRGAPLWVTFTLVMMLVAMSAMATALTQNGILAIANVFGPEFSQAVMLGQAIAGVLPSVVLFILLLFSSDGAKGQSQTGILLYFLTTSGVCLVCIALYKSSRISDKLLILTSQDERESHSLDNNGGHVPLSLLFKKLKYLVLSIFSTFVVSLSFPVFASAVAVGKLPIKNFQFIPLVFTIWNLGDLYGRVIADLPFFRDASFTPYKTFVYSIARVATIPLFLYYTRQSIDERHTWWLDIGYLFLQFVFGVTNGHIVSISFMKVPGQLDSDDEREAAGGFTNIFASVGLTVGSVLSYTLVYLVAAMRHHVPAPAVDR</sequence>
<dbReference type="GeneID" id="34525913"/>
<feature type="transmembrane region" description="Helical" evidence="7">
    <location>
        <begin position="96"/>
        <end position="116"/>
    </location>
</feature>
<evidence type="ECO:0000313" key="9">
    <source>
        <dbReference type="Proteomes" id="UP000006310"/>
    </source>
</evidence>
<dbReference type="PANTHER" id="PTHR10332:SF88">
    <property type="entry name" value="EQUILIBRATIVE NUCLEOSIDE TRANSPORTER 1, ISOFORM A"/>
    <property type="match status" value="1"/>
</dbReference>
<dbReference type="GO" id="GO:0000329">
    <property type="term" value="C:fungal-type vacuole membrane"/>
    <property type="evidence" value="ECO:0007669"/>
    <property type="project" value="EnsemblFungi"/>
</dbReference>
<evidence type="ECO:0000256" key="7">
    <source>
        <dbReference type="SAM" id="Phobius"/>
    </source>
</evidence>
<evidence type="ECO:0000256" key="2">
    <source>
        <dbReference type="ARBA" id="ARBA00007965"/>
    </source>
</evidence>
<name>J7S664_HUIN7</name>
<evidence type="ECO:0000256" key="5">
    <source>
        <dbReference type="ARBA" id="ARBA00022989"/>
    </source>
</evidence>
<feature type="transmembrane region" description="Helical" evidence="7">
    <location>
        <begin position="399"/>
        <end position="421"/>
    </location>
</feature>
<keyword evidence="3" id="KW-0813">Transport</keyword>
<dbReference type="GO" id="GO:0015205">
    <property type="term" value="F:nucleobase transmembrane transporter activity"/>
    <property type="evidence" value="ECO:0007669"/>
    <property type="project" value="EnsemblFungi"/>
</dbReference>
<organism evidence="8 9">
    <name type="scientific">Huiozyma naganishii (strain ATCC MYA-139 / BCRC 22969 / CBS 8797 / KCTC 17520 / NBRC 10181 / NCYC 3082 / Yp74L-3)</name>
    <name type="common">Yeast</name>
    <name type="synonym">Kazachstania naganishii</name>
    <dbReference type="NCBI Taxonomy" id="1071383"/>
    <lineage>
        <taxon>Eukaryota</taxon>
        <taxon>Fungi</taxon>
        <taxon>Dikarya</taxon>
        <taxon>Ascomycota</taxon>
        <taxon>Saccharomycotina</taxon>
        <taxon>Saccharomycetes</taxon>
        <taxon>Saccharomycetales</taxon>
        <taxon>Saccharomycetaceae</taxon>
        <taxon>Huiozyma</taxon>
    </lineage>
</organism>
<feature type="transmembrane region" description="Helical" evidence="7">
    <location>
        <begin position="325"/>
        <end position="342"/>
    </location>
</feature>
<dbReference type="RefSeq" id="XP_022464470.1">
    <property type="nucleotide sequence ID" value="XM_022607923.1"/>
</dbReference>
<dbReference type="OrthoDB" id="46396at2759"/>
<gene>
    <name evidence="8" type="primary">KNAG0D04850</name>
    <name evidence="8" type="ordered locus">KNAG_0D04850</name>
</gene>
<dbReference type="GO" id="GO:0005886">
    <property type="term" value="C:plasma membrane"/>
    <property type="evidence" value="ECO:0007669"/>
    <property type="project" value="TreeGrafter"/>
</dbReference>
<evidence type="ECO:0000256" key="3">
    <source>
        <dbReference type="ARBA" id="ARBA00022448"/>
    </source>
</evidence>
<feature type="transmembrane region" description="Helical" evidence="7">
    <location>
        <begin position="354"/>
        <end position="379"/>
    </location>
</feature>
<dbReference type="OMA" id="GSPWTTK"/>
<protein>
    <recommendedName>
        <fullName evidence="10">Nucleoside transporter FUN26</fullName>
    </recommendedName>
</protein>
<dbReference type="GO" id="GO:0034257">
    <property type="term" value="F:nicotinamide riboside transmembrane transporter activity"/>
    <property type="evidence" value="ECO:0007669"/>
    <property type="project" value="EnsemblFungi"/>
</dbReference>
<comment type="similarity">
    <text evidence="2">Belongs to the SLC29A/ENT transporter (TC 2.A.57) family.</text>
</comment>
<proteinExistence type="inferred from homology"/>
<keyword evidence="5 7" id="KW-1133">Transmembrane helix</keyword>
<feature type="transmembrane region" description="Helical" evidence="7">
    <location>
        <begin position="58"/>
        <end position="84"/>
    </location>
</feature>
<dbReference type="PIRSF" id="PIRSF016379">
    <property type="entry name" value="ENT"/>
    <property type="match status" value="1"/>
</dbReference>
<dbReference type="InterPro" id="IPR036259">
    <property type="entry name" value="MFS_trans_sf"/>
</dbReference>
<evidence type="ECO:0000256" key="6">
    <source>
        <dbReference type="ARBA" id="ARBA00023136"/>
    </source>
</evidence>
<keyword evidence="6 7" id="KW-0472">Membrane</keyword>